<evidence type="ECO:0008006" key="3">
    <source>
        <dbReference type="Google" id="ProtNLM"/>
    </source>
</evidence>
<accession>A0A0B2S8Z5</accession>
<reference evidence="2" key="1">
    <citation type="submission" date="2014-07" db="EMBL/GenBank/DDBJ databases">
        <title>Identification of a novel salt tolerance gene in wild soybean by whole-genome sequencing.</title>
        <authorList>
            <person name="Lam H.-M."/>
            <person name="Qi X."/>
            <person name="Li M.-W."/>
            <person name="Liu X."/>
            <person name="Xie M."/>
            <person name="Ni M."/>
            <person name="Xu X."/>
        </authorList>
    </citation>
    <scope>NUCLEOTIDE SEQUENCE [LARGE SCALE GENOMIC DNA]</scope>
    <source>
        <tissue evidence="2">Root</tissue>
    </source>
</reference>
<feature type="non-terminal residue" evidence="2">
    <location>
        <position position="216"/>
    </location>
</feature>
<dbReference type="Pfam" id="PF14223">
    <property type="entry name" value="Retrotran_gag_2"/>
    <property type="match status" value="1"/>
</dbReference>
<feature type="compositionally biased region" description="Polar residues" evidence="1">
    <location>
        <begin position="202"/>
        <end position="216"/>
    </location>
</feature>
<organism evidence="2">
    <name type="scientific">Glycine soja</name>
    <name type="common">Wild soybean</name>
    <dbReference type="NCBI Taxonomy" id="3848"/>
    <lineage>
        <taxon>Eukaryota</taxon>
        <taxon>Viridiplantae</taxon>
        <taxon>Streptophyta</taxon>
        <taxon>Embryophyta</taxon>
        <taxon>Tracheophyta</taxon>
        <taxon>Spermatophyta</taxon>
        <taxon>Magnoliopsida</taxon>
        <taxon>eudicotyledons</taxon>
        <taxon>Gunneridae</taxon>
        <taxon>Pentapetalae</taxon>
        <taxon>rosids</taxon>
        <taxon>fabids</taxon>
        <taxon>Fabales</taxon>
        <taxon>Fabaceae</taxon>
        <taxon>Papilionoideae</taxon>
        <taxon>50 kb inversion clade</taxon>
        <taxon>NPAAA clade</taxon>
        <taxon>indigoferoid/millettioid clade</taxon>
        <taxon>Phaseoleae</taxon>
        <taxon>Glycine</taxon>
        <taxon>Glycine subgen. Soja</taxon>
    </lineage>
</organism>
<name>A0A0B2S8Z5_GLYSO</name>
<dbReference type="PANTHER" id="PTHR47481:SF10">
    <property type="entry name" value="COPIA-LIKE POLYPROTEIN_RETROTRANSPOSON"/>
    <property type="match status" value="1"/>
</dbReference>
<protein>
    <recommendedName>
        <fullName evidence="3">Retrovirus-related Pol polyprotein from transposon TNT 1-94</fullName>
    </recommendedName>
</protein>
<dbReference type="Proteomes" id="UP000053555">
    <property type="component" value="Unassembled WGS sequence"/>
</dbReference>
<dbReference type="EMBL" id="KN644829">
    <property type="protein sequence ID" value="KHN41680.1"/>
    <property type="molecule type" value="Genomic_DNA"/>
</dbReference>
<dbReference type="PANTHER" id="PTHR47481">
    <property type="match status" value="1"/>
</dbReference>
<feature type="non-terminal residue" evidence="2">
    <location>
        <position position="1"/>
    </location>
</feature>
<sequence>WAELFKIHTRSHRVIDHIIPPRDGKQKAPPTEGETELWLTLDATILQWIYATISHDLLHTILEPDTTAMEAWNRLRDIFQDNKHSRVVTLEYDFTHTAMKAFSSVSAYCQHLKSLSDQLKNVGFPVDNSRLVLQLVSSLTEPYKGVATLIRQSDPLPQFYQARSMLVLEESGLKKAAQTSSSAMVARDSDESQDMSDHSSTRRTNNGGKRYSNRGN</sequence>
<evidence type="ECO:0000256" key="1">
    <source>
        <dbReference type="SAM" id="MobiDB-lite"/>
    </source>
</evidence>
<feature type="region of interest" description="Disordered" evidence="1">
    <location>
        <begin position="176"/>
        <end position="216"/>
    </location>
</feature>
<gene>
    <name evidence="2" type="ORF">glysoja_040835</name>
</gene>
<evidence type="ECO:0000313" key="2">
    <source>
        <dbReference type="EMBL" id="KHN41680.1"/>
    </source>
</evidence>
<proteinExistence type="predicted"/>
<dbReference type="AlphaFoldDB" id="A0A0B2S8Z5"/>
<feature type="compositionally biased region" description="Basic and acidic residues" evidence="1">
    <location>
        <begin position="187"/>
        <end position="200"/>
    </location>
</feature>